<dbReference type="SMART" id="SM00470">
    <property type="entry name" value="ParB"/>
    <property type="match status" value="1"/>
</dbReference>
<dbReference type="InterPro" id="IPR004437">
    <property type="entry name" value="ParB/RepB/Spo0J"/>
</dbReference>
<dbReference type="Pfam" id="PF02195">
    <property type="entry name" value="ParB_N"/>
    <property type="match status" value="1"/>
</dbReference>
<proteinExistence type="inferred from homology"/>
<evidence type="ECO:0000313" key="4">
    <source>
        <dbReference type="Proteomes" id="UP000574276"/>
    </source>
</evidence>
<protein>
    <submittedName>
        <fullName evidence="3">ParB/RepB/Spo0J family partition protein</fullName>
    </submittedName>
</protein>
<dbReference type="InterPro" id="IPR050336">
    <property type="entry name" value="Chromosome_partition/occlusion"/>
</dbReference>
<evidence type="ECO:0000313" key="3">
    <source>
        <dbReference type="EMBL" id="MBB2181709.1"/>
    </source>
</evidence>
<dbReference type="SUPFAM" id="SSF109709">
    <property type="entry name" value="KorB DNA-binding domain-like"/>
    <property type="match status" value="1"/>
</dbReference>
<organism evidence="3 4">
    <name type="scientific">Variimorphobacter saccharofermentans</name>
    <dbReference type="NCBI Taxonomy" id="2755051"/>
    <lineage>
        <taxon>Bacteria</taxon>
        <taxon>Bacillati</taxon>
        <taxon>Bacillota</taxon>
        <taxon>Clostridia</taxon>
        <taxon>Lachnospirales</taxon>
        <taxon>Lachnospiraceae</taxon>
        <taxon>Variimorphobacter</taxon>
    </lineage>
</organism>
<comment type="caution">
    <text evidence="3">The sequence shown here is derived from an EMBL/GenBank/DDBJ whole genome shotgun (WGS) entry which is preliminary data.</text>
</comment>
<dbReference type="PANTHER" id="PTHR33375">
    <property type="entry name" value="CHROMOSOME-PARTITIONING PROTEIN PARB-RELATED"/>
    <property type="match status" value="1"/>
</dbReference>
<dbReference type="AlphaFoldDB" id="A0A839JYM2"/>
<reference evidence="3 4" key="1">
    <citation type="submission" date="2020-07" db="EMBL/GenBank/DDBJ databases">
        <title>Characterization and genome sequencing of isolate MD1, a novel member within the family Lachnospiraceae.</title>
        <authorList>
            <person name="Rettenmaier R."/>
            <person name="Di Bello L."/>
            <person name="Zinser C."/>
            <person name="Scheitz K."/>
            <person name="Liebl W."/>
            <person name="Zverlov V."/>
        </authorList>
    </citation>
    <scope>NUCLEOTIDE SEQUENCE [LARGE SCALE GENOMIC DNA]</scope>
    <source>
        <strain evidence="3 4">MD1</strain>
    </source>
</reference>
<feature type="domain" description="ParB-like N-terminal" evidence="2">
    <location>
        <begin position="27"/>
        <end position="117"/>
    </location>
</feature>
<dbReference type="GO" id="GO:0005694">
    <property type="term" value="C:chromosome"/>
    <property type="evidence" value="ECO:0007669"/>
    <property type="project" value="TreeGrafter"/>
</dbReference>
<dbReference type="InterPro" id="IPR036086">
    <property type="entry name" value="ParB/Sulfiredoxin_sf"/>
</dbReference>
<dbReference type="Proteomes" id="UP000574276">
    <property type="component" value="Unassembled WGS sequence"/>
</dbReference>
<evidence type="ECO:0000256" key="1">
    <source>
        <dbReference type="ARBA" id="ARBA00006295"/>
    </source>
</evidence>
<dbReference type="RefSeq" id="WP_228351472.1">
    <property type="nucleotide sequence ID" value="NZ_JACEGA010000001.1"/>
</dbReference>
<dbReference type="NCBIfam" id="TIGR00180">
    <property type="entry name" value="parB_part"/>
    <property type="match status" value="1"/>
</dbReference>
<accession>A0A839JYM2</accession>
<dbReference type="Gene3D" id="1.10.10.2830">
    <property type="match status" value="1"/>
</dbReference>
<dbReference type="InterPro" id="IPR003115">
    <property type="entry name" value="ParB_N"/>
</dbReference>
<dbReference type="SUPFAM" id="SSF110849">
    <property type="entry name" value="ParB/Sulfiredoxin"/>
    <property type="match status" value="1"/>
</dbReference>
<sequence length="303" mass="34719">MAGRAGQKIKLTSIDELLCVPETEGTIDIDVRAIYPFENHPFKVIDDEKMDELVESIKANGVLTPVLVRPDDEGTYEMISGHRRLHAAKRAGLFRIPAIVKEMTNDDAVIAMVDANVQREEVLPSEKAFAFRMKFDAIRHQGKGTDATLFPEGTKSNSGDIVGQSEGLTRTQVYRYIRLTELIPKLLDMVDEKRLALSVAVELSYMNKNVQQWIYEFIRENGMIKQEQIMELRKYRDDANMTQEQLINILIGSVSTTPTTKKITLNERKLHKFFPAYYSKTEMERVIFGLLEQWKQAQNSEEK</sequence>
<comment type="similarity">
    <text evidence="1">Belongs to the ParB family.</text>
</comment>
<dbReference type="Gene3D" id="3.90.1530.30">
    <property type="match status" value="1"/>
</dbReference>
<dbReference type="GO" id="GO:0003677">
    <property type="term" value="F:DNA binding"/>
    <property type="evidence" value="ECO:0007669"/>
    <property type="project" value="InterPro"/>
</dbReference>
<name>A0A839JYM2_9FIRM</name>
<dbReference type="EMBL" id="JACEGA010000001">
    <property type="protein sequence ID" value="MBB2181709.1"/>
    <property type="molecule type" value="Genomic_DNA"/>
</dbReference>
<gene>
    <name evidence="3" type="ORF">H0486_02305</name>
</gene>
<keyword evidence="4" id="KW-1185">Reference proteome</keyword>
<evidence type="ECO:0000259" key="2">
    <source>
        <dbReference type="SMART" id="SM00470"/>
    </source>
</evidence>
<dbReference type="GO" id="GO:0007059">
    <property type="term" value="P:chromosome segregation"/>
    <property type="evidence" value="ECO:0007669"/>
    <property type="project" value="TreeGrafter"/>
</dbReference>
<dbReference type="CDD" id="cd16407">
    <property type="entry name" value="ParB_N_like"/>
    <property type="match status" value="1"/>
</dbReference>
<dbReference type="PANTHER" id="PTHR33375:SF1">
    <property type="entry name" value="CHROMOSOME-PARTITIONING PROTEIN PARB-RELATED"/>
    <property type="match status" value="1"/>
</dbReference>